<evidence type="ECO:0000313" key="4">
    <source>
        <dbReference type="Proteomes" id="UP001595526"/>
    </source>
</evidence>
<dbReference type="PANTHER" id="PTHR44520">
    <property type="entry name" value="RESPONSE REGULATOR RCP1-RELATED"/>
    <property type="match status" value="1"/>
</dbReference>
<dbReference type="SUPFAM" id="SSF52172">
    <property type="entry name" value="CheY-like"/>
    <property type="match status" value="1"/>
</dbReference>
<evidence type="ECO:0000259" key="2">
    <source>
        <dbReference type="PROSITE" id="PS50110"/>
    </source>
</evidence>
<dbReference type="PROSITE" id="PS50110">
    <property type="entry name" value="RESPONSE_REGULATORY"/>
    <property type="match status" value="1"/>
</dbReference>
<dbReference type="EMBL" id="JBHRTA010000038">
    <property type="protein sequence ID" value="MFC3198807.1"/>
    <property type="molecule type" value="Genomic_DNA"/>
</dbReference>
<dbReference type="Gene3D" id="3.40.50.2300">
    <property type="match status" value="1"/>
</dbReference>
<dbReference type="InterPro" id="IPR011006">
    <property type="entry name" value="CheY-like_superfamily"/>
</dbReference>
<dbReference type="InterPro" id="IPR052893">
    <property type="entry name" value="TCS_response_regulator"/>
</dbReference>
<protein>
    <submittedName>
        <fullName evidence="3">Response regulator</fullName>
    </submittedName>
</protein>
<dbReference type="Proteomes" id="UP001595526">
    <property type="component" value="Unassembled WGS sequence"/>
</dbReference>
<comment type="caution">
    <text evidence="3">The sequence shown here is derived from an EMBL/GenBank/DDBJ whole genome shotgun (WGS) entry which is preliminary data.</text>
</comment>
<feature type="modified residue" description="4-aspartylphosphate" evidence="1">
    <location>
        <position position="59"/>
    </location>
</feature>
<name>A0ABV7JU26_9SPHI</name>
<proteinExistence type="predicted"/>
<dbReference type="Pfam" id="PF00072">
    <property type="entry name" value="Response_reg"/>
    <property type="match status" value="1"/>
</dbReference>
<dbReference type="RefSeq" id="WP_379023817.1">
    <property type="nucleotide sequence ID" value="NZ_JBHRTA010000038.1"/>
</dbReference>
<sequence>MELSVMIIDDDNMFNIMAKVLLRNTGISADPIICTDGREALMALRQRLSPDRAFLLFLDINMPLLSGWDVLDALQKFPGGSSIFVIIVTSSIDKADRIQALRYPQVIDYLIKPLQRERLFALRSLPQLAAFFST</sequence>
<keyword evidence="4" id="KW-1185">Reference proteome</keyword>
<feature type="domain" description="Response regulatory" evidence="2">
    <location>
        <begin position="4"/>
        <end position="127"/>
    </location>
</feature>
<reference evidence="4" key="1">
    <citation type="journal article" date="2019" name="Int. J. Syst. Evol. Microbiol.">
        <title>The Global Catalogue of Microorganisms (GCM) 10K type strain sequencing project: providing services to taxonomists for standard genome sequencing and annotation.</title>
        <authorList>
            <consortium name="The Broad Institute Genomics Platform"/>
            <consortium name="The Broad Institute Genome Sequencing Center for Infectious Disease"/>
            <person name="Wu L."/>
            <person name="Ma J."/>
        </authorList>
    </citation>
    <scope>NUCLEOTIDE SEQUENCE [LARGE SCALE GENOMIC DNA]</scope>
    <source>
        <strain evidence="4">KCTC 52416</strain>
    </source>
</reference>
<evidence type="ECO:0000256" key="1">
    <source>
        <dbReference type="PROSITE-ProRule" id="PRU00169"/>
    </source>
</evidence>
<evidence type="ECO:0000313" key="3">
    <source>
        <dbReference type="EMBL" id="MFC3198807.1"/>
    </source>
</evidence>
<dbReference type="SMART" id="SM00448">
    <property type="entry name" value="REC"/>
    <property type="match status" value="1"/>
</dbReference>
<organism evidence="3 4">
    <name type="scientific">Parapedobacter deserti</name>
    <dbReference type="NCBI Taxonomy" id="1912957"/>
    <lineage>
        <taxon>Bacteria</taxon>
        <taxon>Pseudomonadati</taxon>
        <taxon>Bacteroidota</taxon>
        <taxon>Sphingobacteriia</taxon>
        <taxon>Sphingobacteriales</taxon>
        <taxon>Sphingobacteriaceae</taxon>
        <taxon>Parapedobacter</taxon>
    </lineage>
</organism>
<keyword evidence="1" id="KW-0597">Phosphoprotein</keyword>
<dbReference type="PANTHER" id="PTHR44520:SF2">
    <property type="entry name" value="RESPONSE REGULATOR RCP1"/>
    <property type="match status" value="1"/>
</dbReference>
<accession>A0ABV7JU26</accession>
<gene>
    <name evidence="3" type="ORF">ACFOET_14390</name>
</gene>
<dbReference type="InterPro" id="IPR001789">
    <property type="entry name" value="Sig_transdc_resp-reg_receiver"/>
</dbReference>